<comment type="cofactor">
    <cofactor evidence="2">
        <name>Zn(2+)</name>
        <dbReference type="ChEBI" id="CHEBI:29105"/>
    </cofactor>
</comment>
<keyword evidence="10 11" id="KW-0482">Metalloprotease</keyword>
<dbReference type="Pfam" id="PF02127">
    <property type="entry name" value="Peptidase_M18"/>
    <property type="match status" value="1"/>
</dbReference>
<organism evidence="13">
    <name type="scientific">Micromonas pusilla</name>
    <name type="common">Picoplanktonic green alga</name>
    <name type="synonym">Chromulina pusilla</name>
    <dbReference type="NCBI Taxonomy" id="38833"/>
    <lineage>
        <taxon>Eukaryota</taxon>
        <taxon>Viridiplantae</taxon>
        <taxon>Chlorophyta</taxon>
        <taxon>Mamiellophyceae</taxon>
        <taxon>Mamiellales</taxon>
        <taxon>Mamiellaceae</taxon>
        <taxon>Micromonas</taxon>
    </lineage>
</organism>
<comment type="similarity">
    <text evidence="3 11">Belongs to the peptidase M18 family.</text>
</comment>
<gene>
    <name evidence="13" type="ORF">MSP1404_LOCUS12550</name>
</gene>
<dbReference type="NCBIfam" id="NF002759">
    <property type="entry name" value="PRK02813.1"/>
    <property type="match status" value="1"/>
</dbReference>
<feature type="compositionally biased region" description="Polar residues" evidence="12">
    <location>
        <begin position="76"/>
        <end position="93"/>
    </location>
</feature>
<feature type="region of interest" description="Disordered" evidence="12">
    <location>
        <begin position="68"/>
        <end position="93"/>
    </location>
</feature>
<dbReference type="SUPFAM" id="SSF101821">
    <property type="entry name" value="Aminopeptidase/glucanase lid domain"/>
    <property type="match status" value="1"/>
</dbReference>
<evidence type="ECO:0000256" key="7">
    <source>
        <dbReference type="ARBA" id="ARBA00022723"/>
    </source>
</evidence>
<evidence type="ECO:0000256" key="11">
    <source>
        <dbReference type="RuleBase" id="RU004386"/>
    </source>
</evidence>
<evidence type="ECO:0000256" key="12">
    <source>
        <dbReference type="SAM" id="MobiDB-lite"/>
    </source>
</evidence>
<dbReference type="FunFam" id="2.30.250.10:FF:000001">
    <property type="entry name" value="Aspartyl aminopeptidase 1"/>
    <property type="match status" value="1"/>
</dbReference>
<evidence type="ECO:0000256" key="2">
    <source>
        <dbReference type="ARBA" id="ARBA00001947"/>
    </source>
</evidence>
<protein>
    <recommendedName>
        <fullName evidence="4">aspartyl aminopeptidase</fullName>
        <ecNumber evidence="4">3.4.11.21</ecNumber>
    </recommendedName>
</protein>
<dbReference type="GO" id="GO:0006508">
    <property type="term" value="P:proteolysis"/>
    <property type="evidence" value="ECO:0007669"/>
    <property type="project" value="UniProtKB-KW"/>
</dbReference>
<dbReference type="EMBL" id="HBEV01016084">
    <property type="protein sequence ID" value="CAD8595145.1"/>
    <property type="molecule type" value="Transcribed_RNA"/>
</dbReference>
<evidence type="ECO:0000256" key="6">
    <source>
        <dbReference type="ARBA" id="ARBA00022670"/>
    </source>
</evidence>
<keyword evidence="9 11" id="KW-0862">Zinc</keyword>
<dbReference type="AlphaFoldDB" id="A0A7S0KZS1"/>
<evidence type="ECO:0000313" key="13">
    <source>
        <dbReference type="EMBL" id="CAD8595145.1"/>
    </source>
</evidence>
<dbReference type="PRINTS" id="PR00932">
    <property type="entry name" value="AMINO1PTASE"/>
</dbReference>
<dbReference type="InterPro" id="IPR023358">
    <property type="entry name" value="Peptidase_M18_dom2"/>
</dbReference>
<evidence type="ECO:0000256" key="9">
    <source>
        <dbReference type="ARBA" id="ARBA00022833"/>
    </source>
</evidence>
<accession>A0A7S0KZS1</accession>
<evidence type="ECO:0000256" key="8">
    <source>
        <dbReference type="ARBA" id="ARBA00022801"/>
    </source>
</evidence>
<dbReference type="GO" id="GO:0008237">
    <property type="term" value="F:metallopeptidase activity"/>
    <property type="evidence" value="ECO:0007669"/>
    <property type="project" value="UniProtKB-KW"/>
</dbReference>
<evidence type="ECO:0000256" key="3">
    <source>
        <dbReference type="ARBA" id="ARBA00008290"/>
    </source>
</evidence>
<evidence type="ECO:0000256" key="10">
    <source>
        <dbReference type="ARBA" id="ARBA00023049"/>
    </source>
</evidence>
<dbReference type="InterPro" id="IPR001948">
    <property type="entry name" value="Peptidase_M18"/>
</dbReference>
<keyword evidence="5 11" id="KW-0031">Aminopeptidase</keyword>
<keyword evidence="8 11" id="KW-0378">Hydrolase</keyword>
<dbReference type="GO" id="GO:0005737">
    <property type="term" value="C:cytoplasm"/>
    <property type="evidence" value="ECO:0007669"/>
    <property type="project" value="UniProtKB-ARBA"/>
</dbReference>
<dbReference type="SUPFAM" id="SSF53187">
    <property type="entry name" value="Zn-dependent exopeptidases"/>
    <property type="match status" value="1"/>
</dbReference>
<proteinExistence type="inferred from homology"/>
<evidence type="ECO:0000256" key="5">
    <source>
        <dbReference type="ARBA" id="ARBA00022438"/>
    </source>
</evidence>
<dbReference type="PANTHER" id="PTHR28570">
    <property type="entry name" value="ASPARTYL AMINOPEPTIDASE"/>
    <property type="match status" value="1"/>
</dbReference>
<dbReference type="GO" id="GO:0008270">
    <property type="term" value="F:zinc ion binding"/>
    <property type="evidence" value="ECO:0007669"/>
    <property type="project" value="InterPro"/>
</dbReference>
<dbReference type="CDD" id="cd05658">
    <property type="entry name" value="M18_DAP"/>
    <property type="match status" value="1"/>
</dbReference>
<keyword evidence="7 11" id="KW-0479">Metal-binding</keyword>
<evidence type="ECO:0000256" key="4">
    <source>
        <dbReference type="ARBA" id="ARBA00011965"/>
    </source>
</evidence>
<reference evidence="13" key="1">
    <citation type="submission" date="2021-01" db="EMBL/GenBank/DDBJ databases">
        <authorList>
            <person name="Corre E."/>
            <person name="Pelletier E."/>
            <person name="Niang G."/>
            <person name="Scheremetjew M."/>
            <person name="Finn R."/>
            <person name="Kale V."/>
            <person name="Holt S."/>
            <person name="Cochrane G."/>
            <person name="Meng A."/>
            <person name="Brown T."/>
            <person name="Cohen L."/>
        </authorList>
    </citation>
    <scope>NUCLEOTIDE SEQUENCE</scope>
    <source>
        <strain evidence="13">CCMP494</strain>
    </source>
</reference>
<comment type="catalytic activity">
    <reaction evidence="1">
        <text>Release of an N-terminal aspartate or glutamate from a peptide, with a preference for aspartate.</text>
        <dbReference type="EC" id="3.4.11.21"/>
    </reaction>
</comment>
<dbReference type="Gene3D" id="3.40.630.10">
    <property type="entry name" value="Zn peptidases"/>
    <property type="match status" value="1"/>
</dbReference>
<evidence type="ECO:0000256" key="1">
    <source>
        <dbReference type="ARBA" id="ARBA00001335"/>
    </source>
</evidence>
<dbReference type="GO" id="GO:0004177">
    <property type="term" value="F:aminopeptidase activity"/>
    <property type="evidence" value="ECO:0007669"/>
    <property type="project" value="UniProtKB-KW"/>
</dbReference>
<dbReference type="Gene3D" id="2.30.250.10">
    <property type="entry name" value="Aminopeptidase i, Domain 2"/>
    <property type="match status" value="1"/>
</dbReference>
<dbReference type="PANTHER" id="PTHR28570:SF3">
    <property type="entry name" value="ASPARTYL AMINOPEPTIDASE"/>
    <property type="match status" value="1"/>
</dbReference>
<keyword evidence="6 11" id="KW-0645">Protease</keyword>
<dbReference type="EC" id="3.4.11.21" evidence="4"/>
<sequence>MLNVSALRSSFAAYPSNRFTGPTWAWRRSVLREQTGQNATCVSCARHAALTAKRDSCPWRPSSILKLQSPKRTAMTARSASSPANRDLLSTSSSRVPPAAQELVEFINSSWTSYHATATTARKLEAAGFVRLNERDEWNLIPGGKYFFTRNMSSIVAFAVGAKYVPGNGIHIIGAHTDSPCPKLKPVSSITKSGFLEVGVQTYGGGLWHTWFDRDLSVAGKVVLRRGKESGRLSQELVQVDRPILRIPTLAIHLDRNVNTEGFRPNVEAHLAPILATAIKGELGFGLTASCPSENDQDSAWHEKEKKPAHHPLLLAVLAEELDCDADEIVDFELEVCDVQPSVIGGAALEFIYSGRLDNLASAFCALKALLEAGGDGSLEEESGVRMIAMFDNEEVGSGSVIGAGGTVLADAINRIIRILCSNSREEGIFERSMRNSFLVSADMAHALHPNYADKHESNHAPKLHAGLVIKHNANQRYATNAVTATLFRECASRSGIPTQDFVVRNDMGCGSTIGPILSANLGIRTVDVGVPQLSMHSVREMCGTEDIDICYRHFTSFFENFAAVSSDCNDIDF</sequence>
<name>A0A7S0KZS1_MICPS</name>